<keyword evidence="2" id="KW-1185">Reference proteome</keyword>
<name>A0ABV3Y6F0_9ACTN</name>
<organism evidence="1 2">
    <name type="scientific">Ferrimicrobium acidiphilum</name>
    <dbReference type="NCBI Taxonomy" id="121039"/>
    <lineage>
        <taxon>Bacteria</taxon>
        <taxon>Bacillati</taxon>
        <taxon>Actinomycetota</taxon>
        <taxon>Acidimicrobiia</taxon>
        <taxon>Acidimicrobiales</taxon>
        <taxon>Acidimicrobiaceae</taxon>
        <taxon>Ferrimicrobium</taxon>
    </lineage>
</organism>
<dbReference type="Proteomes" id="UP001560267">
    <property type="component" value="Unassembled WGS sequence"/>
</dbReference>
<evidence type="ECO:0000313" key="1">
    <source>
        <dbReference type="EMBL" id="MEX6431100.1"/>
    </source>
</evidence>
<dbReference type="EMBL" id="JBFSHR010000279">
    <property type="protein sequence ID" value="MEX6431100.1"/>
    <property type="molecule type" value="Genomic_DNA"/>
</dbReference>
<dbReference type="RefSeq" id="WP_369085124.1">
    <property type="nucleotide sequence ID" value="NZ_JBFSHR010000279.1"/>
</dbReference>
<protein>
    <submittedName>
        <fullName evidence="1">Uncharacterized protein</fullName>
    </submittedName>
</protein>
<evidence type="ECO:0000313" key="2">
    <source>
        <dbReference type="Proteomes" id="UP001560267"/>
    </source>
</evidence>
<gene>
    <name evidence="1" type="ORF">AB6A68_14920</name>
</gene>
<accession>A0ABV3Y6F0</accession>
<proteinExistence type="predicted"/>
<reference evidence="1 2" key="1">
    <citation type="submission" date="2024-07" db="EMBL/GenBank/DDBJ databases">
        <title>Draft Genome Sequence of Ferrimicrobium acidiphilum Strain YE2023, Isolated from a Pulp of Bioleach Reactor.</title>
        <authorList>
            <person name="Elkina Y.A."/>
            <person name="Bulaeva A.G."/>
            <person name="Beletsky A.V."/>
            <person name="Mardanov A.V."/>
        </authorList>
    </citation>
    <scope>NUCLEOTIDE SEQUENCE [LARGE SCALE GENOMIC DNA]</scope>
    <source>
        <strain evidence="1 2">YE2023</strain>
    </source>
</reference>
<sequence length="101" mass="10255">MTSTSFVRASVGRAWALACYPPVPSLSPGRAAWPKLPLRLPLPSTISAGLGHCSTASQVIPVGTALAAGPPDRSHRAGLPQWAPALGPGGKAQARVGMHNA</sequence>
<comment type="caution">
    <text evidence="1">The sequence shown here is derived from an EMBL/GenBank/DDBJ whole genome shotgun (WGS) entry which is preliminary data.</text>
</comment>
<feature type="non-terminal residue" evidence="1">
    <location>
        <position position="101"/>
    </location>
</feature>